<gene>
    <name evidence="6" type="ORF">BCR15_01745</name>
</gene>
<comment type="caution">
    <text evidence="6">The sequence shown here is derived from an EMBL/GenBank/DDBJ whole genome shotgun (WGS) entry which is preliminary data.</text>
</comment>
<feature type="domain" description="HipA N-terminal subdomain 1" evidence="5">
    <location>
        <begin position="4"/>
        <end position="97"/>
    </location>
</feature>
<dbReference type="InterPro" id="IPR017508">
    <property type="entry name" value="HipA_N1"/>
</dbReference>
<dbReference type="Gene3D" id="1.10.1070.20">
    <property type="match status" value="1"/>
</dbReference>
<dbReference type="Pfam" id="PF07804">
    <property type="entry name" value="HipA_C"/>
    <property type="match status" value="1"/>
</dbReference>
<evidence type="ECO:0000313" key="7">
    <source>
        <dbReference type="Proteomes" id="UP000093501"/>
    </source>
</evidence>
<dbReference type="Pfam" id="PF13657">
    <property type="entry name" value="Couple_hipA"/>
    <property type="match status" value="1"/>
</dbReference>
<organism evidence="6 7">
    <name type="scientific">Tessaracoccus lapidicaptus</name>
    <dbReference type="NCBI Taxonomy" id="1427523"/>
    <lineage>
        <taxon>Bacteria</taxon>
        <taxon>Bacillati</taxon>
        <taxon>Actinomycetota</taxon>
        <taxon>Actinomycetes</taxon>
        <taxon>Propionibacteriales</taxon>
        <taxon>Propionibacteriaceae</taxon>
        <taxon>Tessaracoccus</taxon>
    </lineage>
</organism>
<evidence type="ECO:0000256" key="2">
    <source>
        <dbReference type="ARBA" id="ARBA00022679"/>
    </source>
</evidence>
<dbReference type="EMBL" id="MBQD01000011">
    <property type="protein sequence ID" value="OCL36607.1"/>
    <property type="molecule type" value="Genomic_DNA"/>
</dbReference>
<keyword evidence="7" id="KW-1185">Reference proteome</keyword>
<comment type="similarity">
    <text evidence="1">Belongs to the HipA Ser/Thr kinase family.</text>
</comment>
<dbReference type="AlphaFoldDB" id="A0A1C0AQH9"/>
<dbReference type="InterPro" id="IPR052028">
    <property type="entry name" value="HipA_Ser/Thr_kinase"/>
</dbReference>
<evidence type="ECO:0000259" key="4">
    <source>
        <dbReference type="Pfam" id="PF07804"/>
    </source>
</evidence>
<dbReference type="PANTHER" id="PTHR37419:SF1">
    <property type="entry name" value="SERINE_THREONINE-PROTEIN KINASE TOXIN HIPA"/>
    <property type="match status" value="1"/>
</dbReference>
<sequence length="381" mass="40621">MSADVYKAGTLAGRLTAVGADTRFEYLAAYSGPPVALTLPLGTVVDRPGRTLPPYFTNLLPEGRRLSALLRAVKTSADDELSLLLAVGSDTVGDVQVLPSGTAPVPAEPVIAPGATLDFAALLRTHGIDRVSIPGAQDKLSSGMITLPGAGVDGAPAFVKLTPPDYPHAVENEAYFLRLARRLRLPVAEARLVTDARGLSGLLVRRFDRVPERVAVEDACQVMGRYPADKYLLSTEDVALALAAVCAAPQAALRSVYLQVVFSWLIGNGDLHAKNLAVRQDPSGEWRIAPIYDVLSTLPYGDHTTALTIGGRSDGLIRRHLLAFGTDIGLPLPVAERALQIALRATEGLDEDLAGGTLPFDDMAVRTLRRQLARRRRDAGT</sequence>
<protein>
    <submittedName>
        <fullName evidence="6">Uncharacterized protein</fullName>
    </submittedName>
</protein>
<dbReference type="InterPro" id="IPR012893">
    <property type="entry name" value="HipA-like_C"/>
</dbReference>
<keyword evidence="3" id="KW-0418">Kinase</keyword>
<dbReference type="Proteomes" id="UP000093501">
    <property type="component" value="Unassembled WGS sequence"/>
</dbReference>
<dbReference type="RefSeq" id="WP_068751013.1">
    <property type="nucleotide sequence ID" value="NZ_LR214441.1"/>
</dbReference>
<keyword evidence="2" id="KW-0808">Transferase</keyword>
<evidence type="ECO:0000313" key="6">
    <source>
        <dbReference type="EMBL" id="OCL36607.1"/>
    </source>
</evidence>
<evidence type="ECO:0000256" key="1">
    <source>
        <dbReference type="ARBA" id="ARBA00010164"/>
    </source>
</evidence>
<dbReference type="GO" id="GO:0005829">
    <property type="term" value="C:cytosol"/>
    <property type="evidence" value="ECO:0007669"/>
    <property type="project" value="TreeGrafter"/>
</dbReference>
<dbReference type="NCBIfam" id="TIGR03071">
    <property type="entry name" value="couple_hipA"/>
    <property type="match status" value="1"/>
</dbReference>
<dbReference type="GO" id="GO:0004674">
    <property type="term" value="F:protein serine/threonine kinase activity"/>
    <property type="evidence" value="ECO:0007669"/>
    <property type="project" value="TreeGrafter"/>
</dbReference>
<proteinExistence type="inferred from homology"/>
<evidence type="ECO:0000256" key="3">
    <source>
        <dbReference type="ARBA" id="ARBA00022777"/>
    </source>
</evidence>
<feature type="domain" description="HipA-like C-terminal" evidence="4">
    <location>
        <begin position="132"/>
        <end position="339"/>
    </location>
</feature>
<evidence type="ECO:0000259" key="5">
    <source>
        <dbReference type="Pfam" id="PF13657"/>
    </source>
</evidence>
<name>A0A1C0AQH9_9ACTN</name>
<dbReference type="PANTHER" id="PTHR37419">
    <property type="entry name" value="SERINE/THREONINE-PROTEIN KINASE TOXIN HIPA"/>
    <property type="match status" value="1"/>
</dbReference>
<accession>A0A1C0AQH9</accession>
<reference evidence="7" key="1">
    <citation type="submission" date="2016-07" db="EMBL/GenBank/DDBJ databases">
        <authorList>
            <person name="Florea S."/>
            <person name="Webb J.S."/>
            <person name="Jaromczyk J."/>
            <person name="Schardl C.L."/>
        </authorList>
    </citation>
    <scope>NUCLEOTIDE SEQUENCE [LARGE SCALE GENOMIC DNA]</scope>
    <source>
        <strain evidence="7">IPBSL-7</strain>
    </source>
</reference>